<dbReference type="EMBL" id="JAHBCL010000006">
    <property type="protein sequence ID" value="MBS7525879.1"/>
    <property type="molecule type" value="Genomic_DNA"/>
</dbReference>
<sequence>MQLLENFKHADTFVQMTLGERLAATMYVILLGMGITFTALVLIWAMTALLSKVVQSIEKKSQPAVMPAPKAAASTPAPAVVETAEEDPGELIAVISAAIAASMQTSMHNIVVTSIRRTGDGTPVWGQKGRSDIMQSRL</sequence>
<evidence type="ECO:0000256" key="2">
    <source>
        <dbReference type="ARBA" id="ARBA00022475"/>
    </source>
</evidence>
<evidence type="ECO:0000256" key="1">
    <source>
        <dbReference type="ARBA" id="ARBA00004236"/>
    </source>
</evidence>
<evidence type="ECO:0000256" key="6">
    <source>
        <dbReference type="SAM" id="Phobius"/>
    </source>
</evidence>
<comment type="subcellular location">
    <subcellularLocation>
        <location evidence="1">Cell membrane</location>
    </subcellularLocation>
</comment>
<dbReference type="Pfam" id="PF04277">
    <property type="entry name" value="OAD_gamma"/>
    <property type="match status" value="1"/>
</dbReference>
<dbReference type="RefSeq" id="WP_213235667.1">
    <property type="nucleotide sequence ID" value="NZ_JAHBCL010000006.1"/>
</dbReference>
<keyword evidence="2" id="KW-1003">Cell membrane</keyword>
<comment type="caution">
    <text evidence="7">The sequence shown here is derived from an EMBL/GenBank/DDBJ whole genome shotgun (WGS) entry which is preliminary data.</text>
</comment>
<keyword evidence="3 6" id="KW-0812">Transmembrane</keyword>
<keyword evidence="8" id="KW-1185">Reference proteome</keyword>
<keyword evidence="4 6" id="KW-1133">Transmembrane helix</keyword>
<accession>A0ABS5PL30</accession>
<evidence type="ECO:0000256" key="5">
    <source>
        <dbReference type="ARBA" id="ARBA00023136"/>
    </source>
</evidence>
<evidence type="ECO:0000313" key="8">
    <source>
        <dbReference type="Proteomes" id="UP000746471"/>
    </source>
</evidence>
<dbReference type="NCBIfam" id="TIGR01195">
    <property type="entry name" value="oadG_fam"/>
    <property type="match status" value="1"/>
</dbReference>
<proteinExistence type="predicted"/>
<dbReference type="Proteomes" id="UP000746471">
    <property type="component" value="Unassembled WGS sequence"/>
</dbReference>
<protein>
    <submittedName>
        <fullName evidence="7">OadG family protein</fullName>
    </submittedName>
</protein>
<name>A0ABS5PL30_9FIRM</name>
<evidence type="ECO:0000256" key="3">
    <source>
        <dbReference type="ARBA" id="ARBA00022692"/>
    </source>
</evidence>
<evidence type="ECO:0000313" key="7">
    <source>
        <dbReference type="EMBL" id="MBS7525879.1"/>
    </source>
</evidence>
<feature type="transmembrane region" description="Helical" evidence="6">
    <location>
        <begin position="26"/>
        <end position="50"/>
    </location>
</feature>
<gene>
    <name evidence="7" type="ORF">KHM83_04210</name>
</gene>
<evidence type="ECO:0000256" key="4">
    <source>
        <dbReference type="ARBA" id="ARBA00022989"/>
    </source>
</evidence>
<keyword evidence="5 6" id="KW-0472">Membrane</keyword>
<organism evidence="7 8">
    <name type="scientific">Fusibacter paucivorans</name>
    <dbReference type="NCBI Taxonomy" id="76009"/>
    <lineage>
        <taxon>Bacteria</taxon>
        <taxon>Bacillati</taxon>
        <taxon>Bacillota</taxon>
        <taxon>Clostridia</taxon>
        <taxon>Eubacteriales</taxon>
        <taxon>Eubacteriales Family XII. Incertae Sedis</taxon>
        <taxon>Fusibacter</taxon>
    </lineage>
</organism>
<reference evidence="7 8" key="1">
    <citation type="submission" date="2021-05" db="EMBL/GenBank/DDBJ databases">
        <title>Fusibacter ferrireducens sp. nov., an anaerobic, sulfur- and Fe-reducing bacterium isolated from the mangrove sediment.</title>
        <authorList>
            <person name="Qiu D."/>
        </authorList>
    </citation>
    <scope>NUCLEOTIDE SEQUENCE [LARGE SCALE GENOMIC DNA]</scope>
    <source>
        <strain evidence="7 8">DSM 12116</strain>
    </source>
</reference>
<dbReference type="InterPro" id="IPR005899">
    <property type="entry name" value="Na_pump_deCOase"/>
</dbReference>